<accession>A0A6J4MSD9</accession>
<feature type="non-terminal residue" evidence="2">
    <location>
        <position position="75"/>
    </location>
</feature>
<feature type="non-terminal residue" evidence="2">
    <location>
        <position position="1"/>
    </location>
</feature>
<reference evidence="2" key="1">
    <citation type="submission" date="2020-02" db="EMBL/GenBank/DDBJ databases">
        <authorList>
            <person name="Meier V. D."/>
        </authorList>
    </citation>
    <scope>NUCLEOTIDE SEQUENCE</scope>
    <source>
        <strain evidence="2">AVDCRST_MAG90</strain>
    </source>
</reference>
<organism evidence="2">
    <name type="scientific">uncultured Microvirga sp</name>
    <dbReference type="NCBI Taxonomy" id="412392"/>
    <lineage>
        <taxon>Bacteria</taxon>
        <taxon>Pseudomonadati</taxon>
        <taxon>Pseudomonadota</taxon>
        <taxon>Alphaproteobacteria</taxon>
        <taxon>Hyphomicrobiales</taxon>
        <taxon>Methylobacteriaceae</taxon>
        <taxon>Microvirga</taxon>
        <taxon>environmental samples</taxon>
    </lineage>
</organism>
<sequence>GGLFRPLLPPTHERAPARRMGRARPAAGRRAGRHLRQPPLLVGRGRHRACRQGAVSRPRHLRPLRCRHAREVPRL</sequence>
<proteinExistence type="predicted"/>
<evidence type="ECO:0000256" key="1">
    <source>
        <dbReference type="SAM" id="MobiDB-lite"/>
    </source>
</evidence>
<feature type="region of interest" description="Disordered" evidence="1">
    <location>
        <begin position="1"/>
        <end position="56"/>
    </location>
</feature>
<dbReference type="AlphaFoldDB" id="A0A6J4MSD9"/>
<name>A0A6J4MSD9_9HYPH</name>
<gene>
    <name evidence="2" type="ORF">AVDCRST_MAG90-3192</name>
</gene>
<dbReference type="EMBL" id="CADCUC010000671">
    <property type="protein sequence ID" value="CAA9363258.1"/>
    <property type="molecule type" value="Genomic_DNA"/>
</dbReference>
<evidence type="ECO:0000313" key="2">
    <source>
        <dbReference type="EMBL" id="CAA9363258.1"/>
    </source>
</evidence>
<protein>
    <submittedName>
        <fullName evidence="2">Uncharacterized protein</fullName>
    </submittedName>
</protein>